<dbReference type="EMBL" id="JACEFF010000073">
    <property type="protein sequence ID" value="KAH9644648.1"/>
    <property type="molecule type" value="Genomic_DNA"/>
</dbReference>
<accession>A0A922MX76</accession>
<dbReference type="Proteomes" id="UP000814243">
    <property type="component" value="Unassembled WGS sequence"/>
</dbReference>
<dbReference type="PANTHER" id="PTHR16525">
    <property type="entry name" value="PROTEIN C12ORF4"/>
    <property type="match status" value="1"/>
</dbReference>
<comment type="caution">
    <text evidence="1">The sequence shown here is derived from an EMBL/GenBank/DDBJ whole genome shotgun (WGS) entry which is preliminary data.</text>
</comment>
<sequence>MTAAWCVRRAELVLKCVKGFMLEAAGWGGADLRTLTAALPANIAPALFAPLAALTPNIFRVSNPVKFKAPNKTEPS</sequence>
<gene>
    <name evidence="1" type="ORF">HF086_011817</name>
</gene>
<dbReference type="PANTHER" id="PTHR16525:SF0">
    <property type="entry name" value="PROTEIN C12ORF4"/>
    <property type="match status" value="1"/>
</dbReference>
<name>A0A922MX76_SPOEX</name>
<dbReference type="GO" id="GO:0005737">
    <property type="term" value="C:cytoplasm"/>
    <property type="evidence" value="ECO:0007669"/>
    <property type="project" value="TreeGrafter"/>
</dbReference>
<evidence type="ECO:0000313" key="2">
    <source>
        <dbReference type="Proteomes" id="UP000814243"/>
    </source>
</evidence>
<reference evidence="1" key="1">
    <citation type="journal article" date="2021" name="G3 (Bethesda)">
        <title>Genome and transcriptome analysis of the beet armyworm Spodoptera exigua reveals targets for pest control. .</title>
        <authorList>
            <person name="Simon S."/>
            <person name="Breeschoten T."/>
            <person name="Jansen H.J."/>
            <person name="Dirks R.P."/>
            <person name="Schranz M.E."/>
            <person name="Ros V.I.D."/>
        </authorList>
    </citation>
    <scope>NUCLEOTIDE SEQUENCE</scope>
    <source>
        <strain evidence="1">TB_SE_WUR_2020</strain>
    </source>
</reference>
<dbReference type="InterPro" id="IPR019311">
    <property type="entry name" value="Fy-3"/>
</dbReference>
<evidence type="ECO:0000313" key="1">
    <source>
        <dbReference type="EMBL" id="KAH9644648.1"/>
    </source>
</evidence>
<dbReference type="Pfam" id="PF10154">
    <property type="entry name" value="Fy-3"/>
    <property type="match status" value="1"/>
</dbReference>
<protein>
    <submittedName>
        <fullName evidence="1">Uncharacterized protein</fullName>
    </submittedName>
</protein>
<organism evidence="1 2">
    <name type="scientific">Spodoptera exigua</name>
    <name type="common">Beet armyworm</name>
    <name type="synonym">Noctua fulgens</name>
    <dbReference type="NCBI Taxonomy" id="7107"/>
    <lineage>
        <taxon>Eukaryota</taxon>
        <taxon>Metazoa</taxon>
        <taxon>Ecdysozoa</taxon>
        <taxon>Arthropoda</taxon>
        <taxon>Hexapoda</taxon>
        <taxon>Insecta</taxon>
        <taxon>Pterygota</taxon>
        <taxon>Neoptera</taxon>
        <taxon>Endopterygota</taxon>
        <taxon>Lepidoptera</taxon>
        <taxon>Glossata</taxon>
        <taxon>Ditrysia</taxon>
        <taxon>Noctuoidea</taxon>
        <taxon>Noctuidae</taxon>
        <taxon>Amphipyrinae</taxon>
        <taxon>Spodoptera</taxon>
    </lineage>
</organism>
<dbReference type="AlphaFoldDB" id="A0A922MX76"/>
<proteinExistence type="predicted"/>